<evidence type="ECO:0000256" key="2">
    <source>
        <dbReference type="SAM" id="Phobius"/>
    </source>
</evidence>
<organism evidence="3 4">
    <name type="scientific">Bifidobacterium magnum</name>
    <dbReference type="NCBI Taxonomy" id="1692"/>
    <lineage>
        <taxon>Bacteria</taxon>
        <taxon>Bacillati</taxon>
        <taxon>Actinomycetota</taxon>
        <taxon>Actinomycetes</taxon>
        <taxon>Bifidobacteriales</taxon>
        <taxon>Bifidobacteriaceae</taxon>
        <taxon>Bifidobacterium</taxon>
    </lineage>
</organism>
<reference evidence="3 4" key="1">
    <citation type="submission" date="2014-03" db="EMBL/GenBank/DDBJ databases">
        <title>Genomics of Bifidobacteria.</title>
        <authorList>
            <person name="Ventura M."/>
            <person name="Milani C."/>
            <person name="Lugli G.A."/>
        </authorList>
    </citation>
    <scope>NUCLEOTIDE SEQUENCE [LARGE SCALE GENOMIC DNA]</scope>
    <source>
        <strain evidence="3 4">LMG 11591</strain>
    </source>
</reference>
<dbReference type="Proteomes" id="UP000029052">
    <property type="component" value="Unassembled WGS sequence"/>
</dbReference>
<dbReference type="AlphaFoldDB" id="A0A087BER9"/>
<evidence type="ECO:0000256" key="1">
    <source>
        <dbReference type="SAM" id="MobiDB-lite"/>
    </source>
</evidence>
<evidence type="ECO:0000313" key="3">
    <source>
        <dbReference type="EMBL" id="KFI69519.1"/>
    </source>
</evidence>
<dbReference type="EMBL" id="JGZB01000001">
    <property type="protein sequence ID" value="KFI69519.1"/>
    <property type="molecule type" value="Genomic_DNA"/>
</dbReference>
<comment type="caution">
    <text evidence="3">The sequence shown here is derived from an EMBL/GenBank/DDBJ whole genome shotgun (WGS) entry which is preliminary data.</text>
</comment>
<accession>A0A087BER9</accession>
<keyword evidence="2" id="KW-0472">Membrane</keyword>
<feature type="region of interest" description="Disordered" evidence="1">
    <location>
        <begin position="183"/>
        <end position="216"/>
    </location>
</feature>
<proteinExistence type="predicted"/>
<gene>
    <name evidence="3" type="ORF">BMAGN_1236</name>
</gene>
<name>A0A087BER9_9BIFI</name>
<evidence type="ECO:0000313" key="4">
    <source>
        <dbReference type="Proteomes" id="UP000029052"/>
    </source>
</evidence>
<dbReference type="STRING" id="1692.BMAGN_1236"/>
<feature type="compositionally biased region" description="Basic and acidic residues" evidence="1">
    <location>
        <begin position="183"/>
        <end position="214"/>
    </location>
</feature>
<protein>
    <submittedName>
        <fullName evidence="3">Zinc-ribbon domain protein</fullName>
    </submittedName>
</protein>
<keyword evidence="2" id="KW-1133">Transmembrane helix</keyword>
<dbReference type="eggNOG" id="COG1520">
    <property type="taxonomic scope" value="Bacteria"/>
</dbReference>
<feature type="transmembrane region" description="Helical" evidence="2">
    <location>
        <begin position="144"/>
        <end position="166"/>
    </location>
</feature>
<keyword evidence="4" id="KW-1185">Reference proteome</keyword>
<sequence length="459" mass="50224">MHGNDGACGKAIVPSTLGTCVRTLDTCQGFLSLREDFRKARAFFASVDGHERGVAMFCEHCGSKFEDGGKFCTSCGAPRPVAQPPADMTTPIPVPNTAQPSFDTAAPPAAEPHITADIPPVYVPQDFVVQDPPQSAEVARKKPVWLFVTLAVLALALCAFVGWRMWSDSHAESQAVAEFSKETVEVDEKTDGGDSSDKALSATEKDKDTKKEEPQPCTAVPELITKQVRRDGSNLVATVQWNASSCENAPLKSDGVQIVLTDSSNDTIAAGIFDFSKRDVSYKDGKLTTELAFKPTQYWRAVTELEPSRLDTSVKFDQEGFGRAADVNGAFGARDIDPSDAERYAHLALNWQLDHDKSTASDFYSIYTTQLSSKRYDMDVEGKIWKYADIYEHFLSLKSKHPQALIVWGSDYPTYTKHGHDASYYVILSGESFASETDATNWCGANGYTANDCLAVDLK</sequence>
<keyword evidence="2" id="KW-0812">Transmembrane</keyword>